<keyword evidence="2" id="KW-0732">Signal</keyword>
<keyword evidence="4" id="KW-1185">Reference proteome</keyword>
<feature type="region of interest" description="Disordered" evidence="1">
    <location>
        <begin position="37"/>
        <end position="85"/>
    </location>
</feature>
<gene>
    <name evidence="3" type="ORF">HMPREF1541_05629</name>
</gene>
<evidence type="ECO:0000256" key="1">
    <source>
        <dbReference type="SAM" id="MobiDB-lite"/>
    </source>
</evidence>
<dbReference type="AlphaFoldDB" id="W2RSD5"/>
<dbReference type="VEuPathDB" id="FungiDB:HMPREF1541_05629"/>
<accession>W2RSD5</accession>
<dbReference type="HOGENOM" id="CLU_045147_0_0_1"/>
<evidence type="ECO:0000313" key="4">
    <source>
        <dbReference type="Proteomes" id="UP000030752"/>
    </source>
</evidence>
<evidence type="ECO:0000256" key="2">
    <source>
        <dbReference type="SAM" id="SignalP"/>
    </source>
</evidence>
<feature type="signal peptide" evidence="2">
    <location>
        <begin position="1"/>
        <end position="16"/>
    </location>
</feature>
<dbReference type="GeneID" id="19972968"/>
<dbReference type="Proteomes" id="UP000030752">
    <property type="component" value="Unassembled WGS sequence"/>
</dbReference>
<evidence type="ECO:0008006" key="5">
    <source>
        <dbReference type="Google" id="ProtNLM"/>
    </source>
</evidence>
<dbReference type="EMBL" id="KB822721">
    <property type="protein sequence ID" value="ETN39406.1"/>
    <property type="molecule type" value="Genomic_DNA"/>
</dbReference>
<dbReference type="RefSeq" id="XP_008718191.1">
    <property type="nucleotide sequence ID" value="XM_008719969.1"/>
</dbReference>
<dbReference type="InParanoid" id="W2RSD5"/>
<organism evidence="3 4">
    <name type="scientific">Cyphellophora europaea (strain CBS 101466)</name>
    <name type="common">Phialophora europaea</name>
    <dbReference type="NCBI Taxonomy" id="1220924"/>
    <lineage>
        <taxon>Eukaryota</taxon>
        <taxon>Fungi</taxon>
        <taxon>Dikarya</taxon>
        <taxon>Ascomycota</taxon>
        <taxon>Pezizomycotina</taxon>
        <taxon>Eurotiomycetes</taxon>
        <taxon>Chaetothyriomycetidae</taxon>
        <taxon>Chaetothyriales</taxon>
        <taxon>Cyphellophoraceae</taxon>
        <taxon>Cyphellophora</taxon>
    </lineage>
</organism>
<proteinExistence type="predicted"/>
<dbReference type="eggNOG" id="ENOG502SM3U">
    <property type="taxonomic scope" value="Eukaryota"/>
</dbReference>
<sequence length="412" mass="43265">MQLIWGLAAFATLASAIPLEGRDFHYGDRSVYASAYNAAQPPPKQTYAPTPGGSGDSGAWSPPDNSQGVPGAPKEVSDDPFSLDNGFPNIPNPSDALTKINTAARGTLSNAPPPAKAPSSETLTSLRLVAFNELFETFYFTELLKNVTEGVAGYGFQDQGFKQKVINTLTAVQAQEELHALNANGALARANAGPIQACSYKASVDNFHDAIFLASTFTDVVLGTLADISVVAGQNGDAANIRGFTASLGQEGEQNGFYRDLLGKLPSALPFLTASLRDFAFSALNQNFVVPGSCPNSNTIDLKIFGKLDVLTPNPIQPKDQDLKFSFKPNGGNADGLSLVYINQQNVPVVQPITGGKPGSDGVVKFSSPLPYTKLLMNGLTIAAVVEGPGPFPNITSVAAKTLFGPGLIEIN</sequence>
<name>W2RSD5_CYPE1</name>
<evidence type="ECO:0000313" key="3">
    <source>
        <dbReference type="EMBL" id="ETN39406.1"/>
    </source>
</evidence>
<reference evidence="3 4" key="1">
    <citation type="submission" date="2013-03" db="EMBL/GenBank/DDBJ databases">
        <title>The Genome Sequence of Phialophora europaea CBS 101466.</title>
        <authorList>
            <consortium name="The Broad Institute Genomics Platform"/>
            <person name="Cuomo C."/>
            <person name="de Hoog S."/>
            <person name="Gorbushina A."/>
            <person name="Walker B."/>
            <person name="Young S.K."/>
            <person name="Zeng Q."/>
            <person name="Gargeya S."/>
            <person name="Fitzgerald M."/>
            <person name="Haas B."/>
            <person name="Abouelleil A."/>
            <person name="Allen A.W."/>
            <person name="Alvarado L."/>
            <person name="Arachchi H.M."/>
            <person name="Berlin A.M."/>
            <person name="Chapman S.B."/>
            <person name="Gainer-Dewar J."/>
            <person name="Goldberg J."/>
            <person name="Griggs A."/>
            <person name="Gujja S."/>
            <person name="Hansen M."/>
            <person name="Howarth C."/>
            <person name="Imamovic A."/>
            <person name="Ireland A."/>
            <person name="Larimer J."/>
            <person name="McCowan C."/>
            <person name="Murphy C."/>
            <person name="Pearson M."/>
            <person name="Poon T.W."/>
            <person name="Priest M."/>
            <person name="Roberts A."/>
            <person name="Saif S."/>
            <person name="Shea T."/>
            <person name="Sisk P."/>
            <person name="Sykes S."/>
            <person name="Wortman J."/>
            <person name="Nusbaum C."/>
            <person name="Birren B."/>
        </authorList>
    </citation>
    <scope>NUCLEOTIDE SEQUENCE [LARGE SCALE GENOMIC DNA]</scope>
    <source>
        <strain evidence="3 4">CBS 101466</strain>
    </source>
</reference>
<dbReference type="OrthoDB" id="5293813at2759"/>
<feature type="chain" id="PRO_5004823825" description="Sexual development protein" evidence="2">
    <location>
        <begin position="17"/>
        <end position="412"/>
    </location>
</feature>
<protein>
    <recommendedName>
        <fullName evidence="5">Sexual development protein</fullName>
    </recommendedName>
</protein>